<dbReference type="EMBL" id="BAABLX010000072">
    <property type="protein sequence ID" value="GAA4956311.1"/>
    <property type="molecule type" value="Genomic_DNA"/>
</dbReference>
<evidence type="ECO:0000313" key="3">
    <source>
        <dbReference type="Proteomes" id="UP001409585"/>
    </source>
</evidence>
<keyword evidence="3" id="KW-1185">Reference proteome</keyword>
<dbReference type="Pfam" id="PF13683">
    <property type="entry name" value="rve_3"/>
    <property type="match status" value="1"/>
</dbReference>
<reference evidence="3" key="1">
    <citation type="journal article" date="2019" name="Int. J. Syst. Evol. Microbiol.">
        <title>The Global Catalogue of Microorganisms (GCM) 10K type strain sequencing project: providing services to taxonomists for standard genome sequencing and annotation.</title>
        <authorList>
            <consortium name="The Broad Institute Genomics Platform"/>
            <consortium name="The Broad Institute Genome Sequencing Center for Infectious Disease"/>
            <person name="Wu L."/>
            <person name="Ma J."/>
        </authorList>
    </citation>
    <scope>NUCLEOTIDE SEQUENCE [LARGE SCALE GENOMIC DNA]</scope>
    <source>
        <strain evidence="3">JCM 19134</strain>
    </source>
</reference>
<dbReference type="InterPro" id="IPR001584">
    <property type="entry name" value="Integrase_cat-core"/>
</dbReference>
<gene>
    <name evidence="2" type="ORF">GCM10025791_40730</name>
</gene>
<dbReference type="AlphaFoldDB" id="A0AAV3U7V3"/>
<dbReference type="GO" id="GO:0003676">
    <property type="term" value="F:nucleic acid binding"/>
    <property type="evidence" value="ECO:0007669"/>
    <property type="project" value="InterPro"/>
</dbReference>
<dbReference type="InterPro" id="IPR012337">
    <property type="entry name" value="RNaseH-like_sf"/>
</dbReference>
<feature type="domain" description="Integrase catalytic" evidence="1">
    <location>
        <begin position="1"/>
        <end position="144"/>
    </location>
</feature>
<dbReference type="SUPFAM" id="SSF53098">
    <property type="entry name" value="Ribonuclease H-like"/>
    <property type="match status" value="1"/>
</dbReference>
<dbReference type="PANTHER" id="PTHR47515:SF2">
    <property type="entry name" value="INTEGRASE CORE DOMAIN PROTEIN"/>
    <property type="match status" value="1"/>
</dbReference>
<accession>A0AAV3U7V3</accession>
<dbReference type="InterPro" id="IPR036397">
    <property type="entry name" value="RNaseH_sf"/>
</dbReference>
<dbReference type="Proteomes" id="UP001409585">
    <property type="component" value="Unassembled WGS sequence"/>
</dbReference>
<protein>
    <recommendedName>
        <fullName evidence="1">Integrase catalytic domain-containing protein</fullName>
    </recommendedName>
</protein>
<proteinExistence type="predicted"/>
<evidence type="ECO:0000259" key="1">
    <source>
        <dbReference type="PROSITE" id="PS50994"/>
    </source>
</evidence>
<organism evidence="2 3">
    <name type="scientific">Halioxenophilus aromaticivorans</name>
    <dbReference type="NCBI Taxonomy" id="1306992"/>
    <lineage>
        <taxon>Bacteria</taxon>
        <taxon>Pseudomonadati</taxon>
        <taxon>Pseudomonadota</taxon>
        <taxon>Gammaproteobacteria</taxon>
        <taxon>Alteromonadales</taxon>
        <taxon>Alteromonadaceae</taxon>
        <taxon>Halioxenophilus</taxon>
    </lineage>
</organism>
<name>A0AAV3U7V3_9ALTE</name>
<comment type="caution">
    <text evidence="2">The sequence shown here is derived from an EMBL/GenBank/DDBJ whole genome shotgun (WGS) entry which is preliminary data.</text>
</comment>
<dbReference type="GO" id="GO:0015074">
    <property type="term" value="P:DNA integration"/>
    <property type="evidence" value="ECO:0007669"/>
    <property type="project" value="InterPro"/>
</dbReference>
<dbReference type="Gene3D" id="3.30.420.10">
    <property type="entry name" value="Ribonuclease H-like superfamily/Ribonuclease H"/>
    <property type="match status" value="1"/>
</dbReference>
<evidence type="ECO:0000313" key="2">
    <source>
        <dbReference type="EMBL" id="GAA4956311.1"/>
    </source>
</evidence>
<sequence>MHDQLSDGRTFRLFNVIDDYRREGLAIEVGFSLPSMRVTRALDQLLEWRAKPTIIRCDNGPEFISHEFVSWAKTRNIRIEYIQPGKPQQNAYIERTNRTIRYSWLSKHLFETLEQVQDFATNWLWFYNHRRPHKANNGKPPLAA</sequence>
<dbReference type="PROSITE" id="PS50994">
    <property type="entry name" value="INTEGRASE"/>
    <property type="match status" value="1"/>
</dbReference>
<dbReference type="PANTHER" id="PTHR47515">
    <property type="entry name" value="LOW CALCIUM RESPONSE LOCUS PROTEIN T"/>
    <property type="match status" value="1"/>
</dbReference>